<dbReference type="RefSeq" id="WP_193801098.1">
    <property type="nucleotide sequence ID" value="NZ_JADEWC010000020.1"/>
</dbReference>
<feature type="transmembrane region" description="Helical" evidence="2">
    <location>
        <begin position="103"/>
        <end position="122"/>
    </location>
</feature>
<comment type="caution">
    <text evidence="3">The sequence shown here is derived from an EMBL/GenBank/DDBJ whole genome shotgun (WGS) entry which is preliminary data.</text>
</comment>
<keyword evidence="4" id="KW-1185">Reference proteome</keyword>
<feature type="region of interest" description="Disordered" evidence="1">
    <location>
        <begin position="142"/>
        <end position="209"/>
    </location>
</feature>
<name>A0ABR9V775_9CHRO</name>
<dbReference type="Proteomes" id="UP000654604">
    <property type="component" value="Unassembled WGS sequence"/>
</dbReference>
<evidence type="ECO:0000313" key="3">
    <source>
        <dbReference type="EMBL" id="MBE9222951.1"/>
    </source>
</evidence>
<feature type="compositionally biased region" description="Polar residues" evidence="1">
    <location>
        <begin position="198"/>
        <end position="208"/>
    </location>
</feature>
<evidence type="ECO:0000313" key="4">
    <source>
        <dbReference type="Proteomes" id="UP000654604"/>
    </source>
</evidence>
<reference evidence="3 4" key="1">
    <citation type="submission" date="2020-10" db="EMBL/GenBank/DDBJ databases">
        <authorList>
            <person name="Castelo-Branco R."/>
            <person name="Eusebio N."/>
            <person name="Adriana R."/>
            <person name="Vieira A."/>
            <person name="Brugerolle De Fraissinette N."/>
            <person name="Rezende De Castro R."/>
            <person name="Schneider M.P."/>
            <person name="Vasconcelos V."/>
            <person name="Leao P.N."/>
        </authorList>
    </citation>
    <scope>NUCLEOTIDE SEQUENCE [LARGE SCALE GENOMIC DNA]</scope>
    <source>
        <strain evidence="3 4">LEGE 03274</strain>
    </source>
</reference>
<protein>
    <submittedName>
        <fullName evidence="3">Uncharacterized protein</fullName>
    </submittedName>
</protein>
<gene>
    <name evidence="3" type="ORF">IQ215_09620</name>
</gene>
<dbReference type="EMBL" id="JADEWC010000020">
    <property type="protein sequence ID" value="MBE9222951.1"/>
    <property type="molecule type" value="Genomic_DNA"/>
</dbReference>
<sequence>MDNQEPETKPSDIDQKEVIINLKKTIKKLQLTLDKVNQSEIEEFPTAEITDNFINSSNNLINNIKLAPRFKVKNDPDSISENLTNSANVPLPQPKKLPFNLRLGAIALTSIIIIVGICWALINPIPNPNKNQDNTTIVAIETPADTTDFPETKTPSNQPKEETNNLTNSDINNQNSSTNPPNDEPKIDISTDKLPTLEKTTPENTSLPTDEIPIEEEKKEIPIPDKEVEIIIEQKPVTALTIEQTLYDNIQEQIDKITDQYGKNLIINLRANFSNNYLLITLTQTWYNMDNNEQDNFVNDVYNIGKLLYFNRIEFQDSQENLVARNAVIGDKIIITQR</sequence>
<feature type="compositionally biased region" description="Polar residues" evidence="1">
    <location>
        <begin position="153"/>
        <end position="181"/>
    </location>
</feature>
<proteinExistence type="predicted"/>
<evidence type="ECO:0000256" key="2">
    <source>
        <dbReference type="SAM" id="Phobius"/>
    </source>
</evidence>
<keyword evidence="2" id="KW-0812">Transmembrane</keyword>
<keyword evidence="2" id="KW-0472">Membrane</keyword>
<keyword evidence="2" id="KW-1133">Transmembrane helix</keyword>
<accession>A0ABR9V775</accession>
<evidence type="ECO:0000256" key="1">
    <source>
        <dbReference type="SAM" id="MobiDB-lite"/>
    </source>
</evidence>
<organism evidence="3 4">
    <name type="scientific">Cyanobacterium stanieri LEGE 03274</name>
    <dbReference type="NCBI Taxonomy" id="1828756"/>
    <lineage>
        <taxon>Bacteria</taxon>
        <taxon>Bacillati</taxon>
        <taxon>Cyanobacteriota</taxon>
        <taxon>Cyanophyceae</taxon>
        <taxon>Oscillatoriophycideae</taxon>
        <taxon>Chroococcales</taxon>
        <taxon>Geminocystaceae</taxon>
        <taxon>Cyanobacterium</taxon>
    </lineage>
</organism>